<dbReference type="InterPro" id="IPR020568">
    <property type="entry name" value="Ribosomal_Su5_D2-typ_SF"/>
</dbReference>
<comment type="caution">
    <text evidence="1">The sequence shown here is derived from an EMBL/GenBank/DDBJ whole genome shotgun (WGS) entry which is preliminary data.</text>
</comment>
<dbReference type="GO" id="GO:0016301">
    <property type="term" value="F:kinase activity"/>
    <property type="evidence" value="ECO:0007669"/>
    <property type="project" value="UniProtKB-KW"/>
</dbReference>
<name>A0A434A9T5_9FLAO</name>
<reference evidence="2" key="1">
    <citation type="journal article" date="2019" name="Syst. Appl. Microbiol.">
        <title>Flavobacterium circumlabens sp. nov. and Flavobacterium cupreum sp. nov., two psychrotrophic species isolated from Antarctic environmental samples.</title>
        <authorList>
            <person name="Kralova S."/>
            <person name="Busse H.-J."/>
            <person name="Svec P."/>
            <person name="Maslanova I."/>
            <person name="Stankova E."/>
            <person name="Bartak M."/>
            <person name="Sedlacek I."/>
        </authorList>
    </citation>
    <scope>NUCLEOTIDE SEQUENCE [LARGE SCALE GENOMIC DNA]</scope>
    <source>
        <strain evidence="2">CCM 8825</strain>
    </source>
</reference>
<dbReference type="RefSeq" id="WP_127337920.1">
    <property type="nucleotide sequence ID" value="NZ_QWDM01000004.1"/>
</dbReference>
<dbReference type="Proteomes" id="UP000288102">
    <property type="component" value="Unassembled WGS sequence"/>
</dbReference>
<proteinExistence type="predicted"/>
<sequence length="304" mass="34555">MKTTYYSNGKLLITGEYLVLDGAEALALPTKFGQNLIVENDAYPEIKWKSFDFDERIWFEETIPFSEIRNNTGSKMENVKTTLINILHEAYLLNPDFIDSAEGYKVSTQLTFPKNWGLGTSSTLLNNIAQWAKIDAFTLLKNSFGGSGYDIACAQNNTPIIYRLEQNSPVVDVVNFNPEFRENIYFVYLNKKQSSKTAISAYYRNKNENLAQNIAYNNKITNAVINAKTLKEFASALEKHEIHLSNILETQTIKEIAFRDFNGAVKSLGAWGGDFVMAISKENPRDYFVSRGYETILSYNEMIL</sequence>
<protein>
    <submittedName>
        <fullName evidence="1">GHMP kinase</fullName>
    </submittedName>
</protein>
<keyword evidence="1" id="KW-0808">Transferase</keyword>
<dbReference type="NCBIfam" id="NF040656">
    <property type="entry name" value="GHMP_GYDIA"/>
    <property type="match status" value="1"/>
</dbReference>
<dbReference type="AlphaFoldDB" id="A0A434A9T5"/>
<dbReference type="OrthoDB" id="5288719at2"/>
<evidence type="ECO:0000313" key="2">
    <source>
        <dbReference type="Proteomes" id="UP000288102"/>
    </source>
</evidence>
<dbReference type="InterPro" id="IPR014721">
    <property type="entry name" value="Ribsml_uS5_D2-typ_fold_subgr"/>
</dbReference>
<keyword evidence="2" id="KW-1185">Reference proteome</keyword>
<dbReference type="SUPFAM" id="SSF54211">
    <property type="entry name" value="Ribosomal protein S5 domain 2-like"/>
    <property type="match status" value="1"/>
</dbReference>
<dbReference type="Gene3D" id="3.30.230.10">
    <property type="match status" value="1"/>
</dbReference>
<dbReference type="InterPro" id="IPR047765">
    <property type="entry name" value="GHMP_GYDIA-like"/>
</dbReference>
<keyword evidence="1" id="KW-0418">Kinase</keyword>
<organism evidence="1 2">
    <name type="scientific">Flavobacterium cupreum</name>
    <dbReference type="NCBI Taxonomy" id="2133766"/>
    <lineage>
        <taxon>Bacteria</taxon>
        <taxon>Pseudomonadati</taxon>
        <taxon>Bacteroidota</taxon>
        <taxon>Flavobacteriia</taxon>
        <taxon>Flavobacteriales</taxon>
        <taxon>Flavobacteriaceae</taxon>
        <taxon>Flavobacterium</taxon>
    </lineage>
</organism>
<dbReference type="EMBL" id="QWDM01000004">
    <property type="protein sequence ID" value="RUT71140.1"/>
    <property type="molecule type" value="Genomic_DNA"/>
</dbReference>
<gene>
    <name evidence="1" type="ORF">D0817_08390</name>
</gene>
<accession>A0A434A9T5</accession>
<evidence type="ECO:0000313" key="1">
    <source>
        <dbReference type="EMBL" id="RUT71140.1"/>
    </source>
</evidence>